<comment type="subcellular location">
    <subcellularLocation>
        <location evidence="1">Membrane</location>
        <topology evidence="1">Multi-pass membrane protein</topology>
    </subcellularLocation>
</comment>
<dbReference type="EC" id="3.4.21.105" evidence="9"/>
<comment type="similarity">
    <text evidence="2">Belongs to the peptidase S54 family.</text>
</comment>
<dbReference type="SUPFAM" id="SSF144091">
    <property type="entry name" value="Rhomboid-like"/>
    <property type="match status" value="1"/>
</dbReference>
<evidence type="ECO:0000259" key="8">
    <source>
        <dbReference type="Pfam" id="PF01694"/>
    </source>
</evidence>
<accession>A0A8D9FS43</accession>
<dbReference type="GO" id="GO:0016020">
    <property type="term" value="C:membrane"/>
    <property type="evidence" value="ECO:0007669"/>
    <property type="project" value="UniProtKB-SubCell"/>
</dbReference>
<dbReference type="InterPro" id="IPR035952">
    <property type="entry name" value="Rhomboid-like_sf"/>
</dbReference>
<feature type="domain" description="Peptidase S54 rhomboid" evidence="8">
    <location>
        <begin position="48"/>
        <end position="190"/>
    </location>
</feature>
<evidence type="ECO:0000256" key="2">
    <source>
        <dbReference type="ARBA" id="ARBA00009045"/>
    </source>
</evidence>
<name>A0A8D9FS43_9VIRU</name>
<dbReference type="GO" id="GO:0004252">
    <property type="term" value="F:serine-type endopeptidase activity"/>
    <property type="evidence" value="ECO:0007669"/>
    <property type="project" value="InterPro"/>
</dbReference>
<keyword evidence="4 9" id="KW-0378">Hydrolase</keyword>
<sequence length="206" mass="22979">MNFIKKIPVITRSLILLNLIMYFITPLIPDSDLHMMVAYGPQSDHFNLIQPLTSMFLHGGFTHIFFNMLLLWMFGRSVELEAGQKKFLLFYLFAGIGGYLLQGIFYPDNPAIGASGAVFGVVMGMAVLFPNQKVNLFFLPFLSFKLKWIMGIYFGFEVYNAIHGLAYGVGDGVAHLAHVGGGLVGMALAGFWITNKFKLALQNVRK</sequence>
<keyword evidence="9" id="KW-0645">Protease</keyword>
<protein>
    <submittedName>
        <fullName evidence="9">Rhomboid protease GluP</fullName>
        <ecNumber evidence="9">3.4.21.105</ecNumber>
    </submittedName>
</protein>
<feature type="transmembrane region" description="Helical" evidence="7">
    <location>
        <begin position="136"/>
        <end position="156"/>
    </location>
</feature>
<keyword evidence="6 7" id="KW-0472">Membrane</keyword>
<feature type="transmembrane region" description="Helical" evidence="7">
    <location>
        <begin position="111"/>
        <end position="129"/>
    </location>
</feature>
<keyword evidence="3 7" id="KW-0812">Transmembrane</keyword>
<dbReference type="GO" id="GO:0006508">
    <property type="term" value="P:proteolysis"/>
    <property type="evidence" value="ECO:0007669"/>
    <property type="project" value="UniProtKB-KW"/>
</dbReference>
<dbReference type="Gene3D" id="1.20.1540.10">
    <property type="entry name" value="Rhomboid-like"/>
    <property type="match status" value="1"/>
</dbReference>
<feature type="transmembrane region" description="Helical" evidence="7">
    <location>
        <begin position="9"/>
        <end position="28"/>
    </location>
</feature>
<proteinExistence type="inferred from homology"/>
<dbReference type="Pfam" id="PF01694">
    <property type="entry name" value="Rhomboid"/>
    <property type="match status" value="1"/>
</dbReference>
<evidence type="ECO:0000256" key="6">
    <source>
        <dbReference type="ARBA" id="ARBA00023136"/>
    </source>
</evidence>
<evidence type="ECO:0000256" key="7">
    <source>
        <dbReference type="SAM" id="Phobius"/>
    </source>
</evidence>
<dbReference type="InterPro" id="IPR022764">
    <property type="entry name" value="Peptidase_S54_rhomboid_dom"/>
</dbReference>
<evidence type="ECO:0000256" key="3">
    <source>
        <dbReference type="ARBA" id="ARBA00022692"/>
    </source>
</evidence>
<evidence type="ECO:0000256" key="5">
    <source>
        <dbReference type="ARBA" id="ARBA00022989"/>
    </source>
</evidence>
<gene>
    <name evidence="9" type="primary">gluP</name>
    <name evidence="9" type="ORF">SLAVMIC_00406</name>
</gene>
<dbReference type="PANTHER" id="PTHR43731:SF14">
    <property type="entry name" value="PRESENILIN-ASSOCIATED RHOMBOID-LIKE PROTEIN, MITOCHONDRIAL"/>
    <property type="match status" value="1"/>
</dbReference>
<organism evidence="9">
    <name type="scientific">uncultured marine phage</name>
    <dbReference type="NCBI Taxonomy" id="707152"/>
    <lineage>
        <taxon>Viruses</taxon>
        <taxon>environmental samples</taxon>
    </lineage>
</organism>
<dbReference type="PANTHER" id="PTHR43731">
    <property type="entry name" value="RHOMBOID PROTEASE"/>
    <property type="match status" value="1"/>
</dbReference>
<reference evidence="9" key="1">
    <citation type="submission" date="2021-06" db="EMBL/GenBank/DDBJ databases">
        <authorList>
            <person name="Gannon L."/>
            <person name="Redgwell R T."/>
            <person name="Michniewski S."/>
            <person name="Harrison D C."/>
            <person name="Millard A."/>
        </authorList>
    </citation>
    <scope>NUCLEOTIDE SEQUENCE</scope>
</reference>
<dbReference type="EMBL" id="OU342829">
    <property type="protein sequence ID" value="CAG7580420.1"/>
    <property type="molecule type" value="Genomic_DNA"/>
</dbReference>
<keyword evidence="5 7" id="KW-1133">Transmembrane helix</keyword>
<feature type="transmembrane region" description="Helical" evidence="7">
    <location>
        <begin position="87"/>
        <end position="105"/>
    </location>
</feature>
<evidence type="ECO:0000256" key="1">
    <source>
        <dbReference type="ARBA" id="ARBA00004141"/>
    </source>
</evidence>
<evidence type="ECO:0000256" key="4">
    <source>
        <dbReference type="ARBA" id="ARBA00022801"/>
    </source>
</evidence>
<feature type="transmembrane region" description="Helical" evidence="7">
    <location>
        <begin position="48"/>
        <end position="75"/>
    </location>
</feature>
<evidence type="ECO:0000313" key="9">
    <source>
        <dbReference type="EMBL" id="CAG7580420.1"/>
    </source>
</evidence>
<feature type="transmembrane region" description="Helical" evidence="7">
    <location>
        <begin position="176"/>
        <end position="195"/>
    </location>
</feature>
<dbReference type="InterPro" id="IPR050925">
    <property type="entry name" value="Rhomboid_protease_S54"/>
</dbReference>